<keyword evidence="8" id="KW-1185">Reference proteome</keyword>
<evidence type="ECO:0000256" key="3">
    <source>
        <dbReference type="ARBA" id="ARBA00022827"/>
    </source>
</evidence>
<keyword evidence="3 4" id="KW-0274">FAD</keyword>
<evidence type="ECO:0000259" key="6">
    <source>
        <dbReference type="PROSITE" id="PS00624"/>
    </source>
</evidence>
<evidence type="ECO:0000313" key="8">
    <source>
        <dbReference type="Proteomes" id="UP000708208"/>
    </source>
</evidence>
<dbReference type="GO" id="GO:0016614">
    <property type="term" value="F:oxidoreductase activity, acting on CH-OH group of donors"/>
    <property type="evidence" value="ECO:0007669"/>
    <property type="project" value="InterPro"/>
</dbReference>
<feature type="domain" description="Glucose-methanol-choline oxidoreductase N-terminal" evidence="6">
    <location>
        <begin position="213"/>
        <end position="227"/>
    </location>
</feature>
<comment type="caution">
    <text evidence="7">The sequence shown here is derived from an EMBL/GenBank/DDBJ whole genome shotgun (WGS) entry which is preliminary data.</text>
</comment>
<dbReference type="AlphaFoldDB" id="A0A8J2Q5G8"/>
<comment type="similarity">
    <text evidence="4">Belongs to the GMC oxidoreductase family.</text>
</comment>
<evidence type="ECO:0000256" key="1">
    <source>
        <dbReference type="ARBA" id="ARBA00001974"/>
    </source>
</evidence>
<sequence length="551" mass="62253">MEFTRYPQFDWMHETVPQKHAGLGLNNKVSFWPRGKVLGGSSTLNFMLYLRGHPKDYDNWAKITNDSEWNYENVLPYFKKSLKTYNGKYKLNKKHYTESPDGFLNVEKTGYSAFLKEFIDAGKELGYPEIDANGPQTEGFGPLEVTQLNSERYGTYAAIIKQLYYRDSVKILTYAQAVKIKLDKAGRAIGVYYHRHGERKYAGAKKEIIISAGSVDSPKLLMLSGIGPRNHLKAVGIKPEIDLPVGQNLEDHLVTSIEPFTAETDGVFASLDKEFGPGYIKDYIFHRKGLLTVAAGTVAQGFLCSENILNNNSKKCEWPDLQVYFSPFSYFRMVNSMVGRAMNFNQELLEEINPPTEKEGFHFLVSVVRPSSKGEITLKSNDPFALPIINPKYLEDPKDLVRMLQGLKLLLKIAENTTSFQQIGAKYTGSPIPGCKNLEFRSDDYWKCYLRQLSVTMWHPTGTCKMGPGSSDKTAVVDSKLRVLHTRGLRVADASIMPSIVNANTNAPSIMIGEKAAAFILQYWADQSLVSNKFAHYLLYQNIYKCFYLKV</sequence>
<proteinExistence type="inferred from homology"/>
<accession>A0A8J2Q5G8</accession>
<dbReference type="PIRSF" id="PIRSF000137">
    <property type="entry name" value="Alcohol_oxidase"/>
    <property type="match status" value="1"/>
</dbReference>
<reference evidence="7" key="1">
    <citation type="submission" date="2021-06" db="EMBL/GenBank/DDBJ databases">
        <authorList>
            <person name="Hodson N. C."/>
            <person name="Mongue J. A."/>
            <person name="Jaron S. K."/>
        </authorList>
    </citation>
    <scope>NUCLEOTIDE SEQUENCE</scope>
</reference>
<name>A0A8J2Q5G8_9HEXA</name>
<comment type="cofactor">
    <cofactor evidence="1">
        <name>FAD</name>
        <dbReference type="ChEBI" id="CHEBI:57692"/>
    </cofactor>
</comment>
<evidence type="ECO:0000256" key="2">
    <source>
        <dbReference type="ARBA" id="ARBA00022630"/>
    </source>
</evidence>
<dbReference type="InterPro" id="IPR000172">
    <property type="entry name" value="GMC_OxRdtase_N"/>
</dbReference>
<dbReference type="Pfam" id="PF00732">
    <property type="entry name" value="GMC_oxred_N"/>
    <property type="match status" value="1"/>
</dbReference>
<protein>
    <recommendedName>
        <fullName evidence="5 6">Glucose-methanol-choline oxidoreductase N-terminal domain-containing protein</fullName>
    </recommendedName>
</protein>
<dbReference type="GO" id="GO:0050660">
    <property type="term" value="F:flavin adenine dinucleotide binding"/>
    <property type="evidence" value="ECO:0007669"/>
    <property type="project" value="InterPro"/>
</dbReference>
<evidence type="ECO:0000256" key="4">
    <source>
        <dbReference type="RuleBase" id="RU003968"/>
    </source>
</evidence>
<keyword evidence="2 4" id="KW-0285">Flavoprotein</keyword>
<gene>
    <name evidence="7" type="ORF">AFUS01_LOCUS44101</name>
</gene>
<dbReference type="Pfam" id="PF05199">
    <property type="entry name" value="GMC_oxred_C"/>
    <property type="match status" value="1"/>
</dbReference>
<dbReference type="PANTHER" id="PTHR11552:SF147">
    <property type="entry name" value="CHOLINE DEHYDROGENASE, MITOCHONDRIAL"/>
    <property type="match status" value="1"/>
</dbReference>
<dbReference type="PROSITE" id="PS00624">
    <property type="entry name" value="GMC_OXRED_2"/>
    <property type="match status" value="1"/>
</dbReference>
<dbReference type="InterPro" id="IPR012132">
    <property type="entry name" value="GMC_OxRdtase"/>
</dbReference>
<organism evidence="7 8">
    <name type="scientific">Allacma fusca</name>
    <dbReference type="NCBI Taxonomy" id="39272"/>
    <lineage>
        <taxon>Eukaryota</taxon>
        <taxon>Metazoa</taxon>
        <taxon>Ecdysozoa</taxon>
        <taxon>Arthropoda</taxon>
        <taxon>Hexapoda</taxon>
        <taxon>Collembola</taxon>
        <taxon>Symphypleona</taxon>
        <taxon>Sminthuridae</taxon>
        <taxon>Allacma</taxon>
    </lineage>
</organism>
<evidence type="ECO:0000313" key="7">
    <source>
        <dbReference type="EMBL" id="CAG7834616.1"/>
    </source>
</evidence>
<dbReference type="PROSITE" id="PS00623">
    <property type="entry name" value="GMC_OXRED_1"/>
    <property type="match status" value="1"/>
</dbReference>
<dbReference type="Proteomes" id="UP000708208">
    <property type="component" value="Unassembled WGS sequence"/>
</dbReference>
<dbReference type="EMBL" id="CAJVCH010570301">
    <property type="protein sequence ID" value="CAG7834616.1"/>
    <property type="molecule type" value="Genomic_DNA"/>
</dbReference>
<dbReference type="OrthoDB" id="269227at2759"/>
<feature type="domain" description="Glucose-methanol-choline oxidoreductase N-terminal" evidence="5">
    <location>
        <begin position="35"/>
        <end position="58"/>
    </location>
</feature>
<dbReference type="InterPro" id="IPR007867">
    <property type="entry name" value="GMC_OxRtase_C"/>
</dbReference>
<evidence type="ECO:0000259" key="5">
    <source>
        <dbReference type="PROSITE" id="PS00623"/>
    </source>
</evidence>
<dbReference type="PANTHER" id="PTHR11552">
    <property type="entry name" value="GLUCOSE-METHANOL-CHOLINE GMC OXIDOREDUCTASE"/>
    <property type="match status" value="1"/>
</dbReference>